<evidence type="ECO:0000259" key="3">
    <source>
        <dbReference type="Pfam" id="PF07282"/>
    </source>
</evidence>
<accession>A0ABQ4AU60</accession>
<comment type="caution">
    <text evidence="4">The sequence shown here is derived from an EMBL/GenBank/DDBJ whole genome shotgun (WGS) entry which is preliminary data.</text>
</comment>
<proteinExistence type="predicted"/>
<reference evidence="4 5" key="1">
    <citation type="submission" date="2021-01" db="EMBL/GenBank/DDBJ databases">
        <title>Whole genome shotgun sequence of Actinoplanes lobatus NBRC 12513.</title>
        <authorList>
            <person name="Komaki H."/>
            <person name="Tamura T."/>
        </authorList>
    </citation>
    <scope>NUCLEOTIDE SEQUENCE [LARGE SCALE GENOMIC DNA]</scope>
    <source>
        <strain evidence="4 5">NBRC 12513</strain>
    </source>
</reference>
<evidence type="ECO:0000256" key="2">
    <source>
        <dbReference type="SAM" id="MobiDB-lite"/>
    </source>
</evidence>
<feature type="region of interest" description="Disordered" evidence="2">
    <location>
        <begin position="365"/>
        <end position="475"/>
    </location>
</feature>
<dbReference type="InterPro" id="IPR010095">
    <property type="entry name" value="Cas12f1-like_TNB"/>
</dbReference>
<organism evidence="4 5">
    <name type="scientific">Actinoplanes lobatus</name>
    <dbReference type="NCBI Taxonomy" id="113568"/>
    <lineage>
        <taxon>Bacteria</taxon>
        <taxon>Bacillati</taxon>
        <taxon>Actinomycetota</taxon>
        <taxon>Actinomycetes</taxon>
        <taxon>Micromonosporales</taxon>
        <taxon>Micromonosporaceae</taxon>
        <taxon>Actinoplanes</taxon>
    </lineage>
</organism>
<evidence type="ECO:0000256" key="1">
    <source>
        <dbReference type="ARBA" id="ARBA00023125"/>
    </source>
</evidence>
<protein>
    <recommendedName>
        <fullName evidence="3">Cas12f1-like TNB domain-containing protein</fullName>
    </recommendedName>
</protein>
<name>A0ABQ4AU60_9ACTN</name>
<gene>
    <name evidence="4" type="ORF">Alo02nite_73660</name>
</gene>
<sequence>MMAASGAAGSVGQDRTAGLTATATCRLPGSVTEVEAAPRVSGQILLAACDRQQVTVERDPDRPDTHLQLRILLPACAHPRSHRDWQWLTLPVRIPPTVPAQASVHTPTLRLVEGRVRVDVPWRIPVPAAEPAGHVHALGLDWGNTTLLTGSIARLGTDRQGRRRVLADNTPLSFDAAGVSAKLLRLRTIAEQVRAKTDQHARLLTGRPDPVLQTRHDLLEREHQRVQAKIRHLNGSLAWAAARWAVDHAITAQVSVIYIEDLATLETRGLGRSMNRRFGAHVRGQIFDALRHLAGKAGIAVVTVPARGTSAGCPRCGHLLRHVKAPDRVTSRGHKWAHCPHCRLSADRDHAASQRIVARGLLGQQHTTGTRAGTLAIRATIDGPVRAVRDKTRPTPPRPPRQQSRGFRVSSPAPSRHRVPAPPPPRPVRWDSVRRDDPPRPGPPGRARGRPRDQTTRPAATTIAAGPSAEDSTGT</sequence>
<dbReference type="EMBL" id="BOMP01000129">
    <property type="protein sequence ID" value="GIE44468.1"/>
    <property type="molecule type" value="Genomic_DNA"/>
</dbReference>
<keyword evidence="5" id="KW-1185">Reference proteome</keyword>
<feature type="domain" description="Cas12f1-like TNB" evidence="3">
    <location>
        <begin position="284"/>
        <end position="356"/>
    </location>
</feature>
<evidence type="ECO:0000313" key="5">
    <source>
        <dbReference type="Proteomes" id="UP000631312"/>
    </source>
</evidence>
<keyword evidence="1" id="KW-0238">DNA-binding</keyword>
<dbReference type="Proteomes" id="UP000631312">
    <property type="component" value="Unassembled WGS sequence"/>
</dbReference>
<dbReference type="Pfam" id="PF07282">
    <property type="entry name" value="Cas12f1-like_TNB"/>
    <property type="match status" value="1"/>
</dbReference>
<feature type="compositionally biased region" description="Basic and acidic residues" evidence="2">
    <location>
        <begin position="428"/>
        <end position="439"/>
    </location>
</feature>
<evidence type="ECO:0000313" key="4">
    <source>
        <dbReference type="EMBL" id="GIE44468.1"/>
    </source>
</evidence>